<proteinExistence type="predicted"/>
<dbReference type="RefSeq" id="XP_002682680.1">
    <property type="nucleotide sequence ID" value="XM_002682634.1"/>
</dbReference>
<gene>
    <name evidence="2" type="ORF">NAEGRDRAFT_61910</name>
</gene>
<feature type="region of interest" description="Disordered" evidence="1">
    <location>
        <begin position="252"/>
        <end position="275"/>
    </location>
</feature>
<dbReference type="Proteomes" id="UP000006671">
    <property type="component" value="Unassembled WGS sequence"/>
</dbReference>
<accession>D2UZE7</accession>
<evidence type="ECO:0000313" key="2">
    <source>
        <dbReference type="EMBL" id="EFC49936.1"/>
    </source>
</evidence>
<keyword evidence="3" id="KW-1185">Reference proteome</keyword>
<feature type="compositionally biased region" description="Low complexity" evidence="1">
    <location>
        <begin position="126"/>
        <end position="139"/>
    </location>
</feature>
<dbReference type="AlphaFoldDB" id="D2UZE7"/>
<evidence type="ECO:0000256" key="1">
    <source>
        <dbReference type="SAM" id="MobiDB-lite"/>
    </source>
</evidence>
<dbReference type="VEuPathDB" id="AmoebaDB:NAEGRDRAFT_61910"/>
<dbReference type="OMA" id="AHWIESS"/>
<reference evidence="2 3" key="1">
    <citation type="journal article" date="2010" name="Cell">
        <title>The genome of Naegleria gruberi illuminates early eukaryotic versatility.</title>
        <authorList>
            <person name="Fritz-Laylin L.K."/>
            <person name="Prochnik S.E."/>
            <person name="Ginger M.L."/>
            <person name="Dacks J.B."/>
            <person name="Carpenter M.L."/>
            <person name="Field M.C."/>
            <person name="Kuo A."/>
            <person name="Paredez A."/>
            <person name="Chapman J."/>
            <person name="Pham J."/>
            <person name="Shu S."/>
            <person name="Neupane R."/>
            <person name="Cipriano M."/>
            <person name="Mancuso J."/>
            <person name="Tu H."/>
            <person name="Salamov A."/>
            <person name="Lindquist E."/>
            <person name="Shapiro H."/>
            <person name="Lucas S."/>
            <person name="Grigoriev I.V."/>
            <person name="Cande W.Z."/>
            <person name="Fulton C."/>
            <person name="Rokhsar D.S."/>
            <person name="Dawson S.C."/>
        </authorList>
    </citation>
    <scope>NUCLEOTIDE SEQUENCE [LARGE SCALE GENOMIC DNA]</scope>
    <source>
        <strain evidence="2 3">NEG-M</strain>
    </source>
</reference>
<dbReference type="GeneID" id="8863266"/>
<name>D2UZE7_NAEGR</name>
<feature type="compositionally biased region" description="Basic and acidic residues" evidence="1">
    <location>
        <begin position="259"/>
        <end position="271"/>
    </location>
</feature>
<dbReference type="InParanoid" id="D2UZE7"/>
<evidence type="ECO:0000313" key="3">
    <source>
        <dbReference type="Proteomes" id="UP000006671"/>
    </source>
</evidence>
<feature type="region of interest" description="Disordered" evidence="1">
    <location>
        <begin position="109"/>
        <end position="155"/>
    </location>
</feature>
<sequence>MGVSQSTFSSLPKCVCDNQLSIHEENMDGEAHWIESSQKFCPQCKRLLKKQPLRKHQSFSDSLLQKTESASSVYLSSSKSLPSVNRNGHLVPSTPPKSALTIKLSTLASSDDNRPVTCPSTPPKPSKLSTTTSSPMTSPNFPSLRGSSFTSPQSSSSFDHYSFQTKLARSSSKNLMLLGATPIPIVKVKKKPSCHSLPTFSPPLSPPKLEKLEPPSMEDVQKIALNLGTSFPNHGTKSFPIYILPPQEAPEYFNPKGKKLGDHRSQMEDKQLKRRFRRVIVQ</sequence>
<dbReference type="KEGG" id="ngr:NAEGRDRAFT_61910"/>
<protein>
    <submittedName>
        <fullName evidence="2">Predicted protein</fullName>
    </submittedName>
</protein>
<dbReference type="EMBL" id="GG738846">
    <property type="protein sequence ID" value="EFC49936.1"/>
    <property type="molecule type" value="Genomic_DNA"/>
</dbReference>
<organism evidence="3">
    <name type="scientific">Naegleria gruberi</name>
    <name type="common">Amoeba</name>
    <dbReference type="NCBI Taxonomy" id="5762"/>
    <lineage>
        <taxon>Eukaryota</taxon>
        <taxon>Discoba</taxon>
        <taxon>Heterolobosea</taxon>
        <taxon>Tetramitia</taxon>
        <taxon>Eutetramitia</taxon>
        <taxon>Vahlkampfiidae</taxon>
        <taxon>Naegleria</taxon>
    </lineage>
</organism>